<feature type="domain" description="Glycosyltransferase 2-like" evidence="3">
    <location>
        <begin position="7"/>
        <end position="153"/>
    </location>
</feature>
<dbReference type="Gene3D" id="3.90.550.10">
    <property type="entry name" value="Spore Coat Polysaccharide Biosynthesis Protein SpsA, Chain A"/>
    <property type="match status" value="1"/>
</dbReference>
<proteinExistence type="inferred from homology"/>
<dbReference type="EMBL" id="JAJNDB010000008">
    <property type="protein sequence ID" value="MCD2197368.1"/>
    <property type="molecule type" value="Genomic_DNA"/>
</dbReference>
<dbReference type="PANTHER" id="PTHR48090:SF7">
    <property type="entry name" value="RFBJ PROTEIN"/>
    <property type="match status" value="1"/>
</dbReference>
<dbReference type="InterPro" id="IPR001173">
    <property type="entry name" value="Glyco_trans_2-like"/>
</dbReference>
<dbReference type="InterPro" id="IPR050256">
    <property type="entry name" value="Glycosyltransferase_2"/>
</dbReference>
<evidence type="ECO:0000313" key="5">
    <source>
        <dbReference type="Proteomes" id="UP001199469"/>
    </source>
</evidence>
<dbReference type="RefSeq" id="WP_230739387.1">
    <property type="nucleotide sequence ID" value="NZ_JAJNDB010000008.1"/>
</dbReference>
<dbReference type="CDD" id="cd04179">
    <property type="entry name" value="DPM_DPG-synthase_like"/>
    <property type="match status" value="1"/>
</dbReference>
<protein>
    <submittedName>
        <fullName evidence="4">Glycosyltransferase family 2 protein</fullName>
    </submittedName>
</protein>
<evidence type="ECO:0000313" key="4">
    <source>
        <dbReference type="EMBL" id="MCD2197368.1"/>
    </source>
</evidence>
<dbReference type="Proteomes" id="UP001199469">
    <property type="component" value="Unassembled WGS sequence"/>
</dbReference>
<accession>A0ABS8PH45</accession>
<dbReference type="Pfam" id="PF00535">
    <property type="entry name" value="Glycos_transf_2"/>
    <property type="match status" value="1"/>
</dbReference>
<dbReference type="PANTHER" id="PTHR48090">
    <property type="entry name" value="UNDECAPRENYL-PHOSPHATE 4-DEOXY-4-FORMAMIDO-L-ARABINOSE TRANSFERASE-RELATED"/>
    <property type="match status" value="1"/>
</dbReference>
<comment type="similarity">
    <text evidence="1">Belongs to the glycosyltransferase 2 family.</text>
</comment>
<reference evidence="4 5" key="1">
    <citation type="submission" date="2021-11" db="EMBL/GenBank/DDBJ databases">
        <title>Draft genome sequence of Actinomycetospora sp. SF1 isolated from the rhizosphere soil.</title>
        <authorList>
            <person name="Duangmal K."/>
            <person name="Chantavorakit T."/>
        </authorList>
    </citation>
    <scope>NUCLEOTIDE SEQUENCE [LARGE SCALE GENOMIC DNA]</scope>
    <source>
        <strain evidence="4 5">TBRC 5722</strain>
    </source>
</reference>
<evidence type="ECO:0000259" key="3">
    <source>
        <dbReference type="Pfam" id="PF00535"/>
    </source>
</evidence>
<dbReference type="SUPFAM" id="SSF53448">
    <property type="entry name" value="Nucleotide-diphospho-sugar transferases"/>
    <property type="match status" value="1"/>
</dbReference>
<organism evidence="4 5">
    <name type="scientific">Actinomycetospora endophytica</name>
    <dbReference type="NCBI Taxonomy" id="2291215"/>
    <lineage>
        <taxon>Bacteria</taxon>
        <taxon>Bacillati</taxon>
        <taxon>Actinomycetota</taxon>
        <taxon>Actinomycetes</taxon>
        <taxon>Pseudonocardiales</taxon>
        <taxon>Pseudonocardiaceae</taxon>
        <taxon>Actinomycetospora</taxon>
    </lineage>
</organism>
<keyword evidence="5" id="KW-1185">Reference proteome</keyword>
<name>A0ABS8PH45_9PSEU</name>
<evidence type="ECO:0000256" key="1">
    <source>
        <dbReference type="ARBA" id="ARBA00006739"/>
    </source>
</evidence>
<gene>
    <name evidence="4" type="ORF">LQ327_28745</name>
</gene>
<evidence type="ECO:0000256" key="2">
    <source>
        <dbReference type="SAM" id="MobiDB-lite"/>
    </source>
</evidence>
<sequence length="235" mass="24990">MSDRVDVVLPCLNEVEALPAVLDALPEGFDAVVADNGSTDGTPDLAAGRGALVVHETRKGYGAAVHAGLEATRTEVVAVIDADGSLDPAELPAMVRMLRDTGVDLVVGRRVPAARGVWPWHARLSNLVLSGLMRVRGVGVRDIAPVRVARRQALLDLGITDRAFGYPLELLIRAGAAGWRIREVDVAYRPRAGGRSKVSGSVRGTFRAVRDMTRALARTRPGAPPADADGRRANR</sequence>
<dbReference type="InterPro" id="IPR029044">
    <property type="entry name" value="Nucleotide-diphossugar_trans"/>
</dbReference>
<comment type="caution">
    <text evidence="4">The sequence shown here is derived from an EMBL/GenBank/DDBJ whole genome shotgun (WGS) entry which is preliminary data.</text>
</comment>
<feature type="region of interest" description="Disordered" evidence="2">
    <location>
        <begin position="216"/>
        <end position="235"/>
    </location>
</feature>